<organism evidence="2 3">
    <name type="scientific">Sphingopyxis jiangsuensis</name>
    <dbReference type="NCBI Taxonomy" id="2871171"/>
    <lineage>
        <taxon>Bacteria</taxon>
        <taxon>Pseudomonadati</taxon>
        <taxon>Pseudomonadota</taxon>
        <taxon>Alphaproteobacteria</taxon>
        <taxon>Sphingomonadales</taxon>
        <taxon>Sphingomonadaceae</taxon>
        <taxon>Sphingopyxis</taxon>
    </lineage>
</organism>
<comment type="caution">
    <text evidence="2">The sequence shown here is derived from an EMBL/GenBank/DDBJ whole genome shotgun (WGS) entry which is preliminary data.</text>
</comment>
<dbReference type="Proteomes" id="UP001166571">
    <property type="component" value="Unassembled WGS sequence"/>
</dbReference>
<dbReference type="EMBL" id="JAILXK010000002">
    <property type="protein sequence ID" value="MBY4637675.1"/>
    <property type="molecule type" value="Genomic_DNA"/>
</dbReference>
<evidence type="ECO:0008006" key="4">
    <source>
        <dbReference type="Google" id="ProtNLM"/>
    </source>
</evidence>
<gene>
    <name evidence="2" type="ORF">K5P26_11060</name>
</gene>
<proteinExistence type="predicted"/>
<dbReference type="RefSeq" id="WP_222136893.1">
    <property type="nucleotide sequence ID" value="NZ_JAILXK010000002.1"/>
</dbReference>
<accession>A0ABS7MF64</accession>
<feature type="chain" id="PRO_5047016709" description="UrcA family protein" evidence="1">
    <location>
        <begin position="21"/>
        <end position="100"/>
    </location>
</feature>
<name>A0ABS7MF64_9SPHN</name>
<evidence type="ECO:0000313" key="2">
    <source>
        <dbReference type="EMBL" id="MBY4637675.1"/>
    </source>
</evidence>
<evidence type="ECO:0000313" key="3">
    <source>
        <dbReference type="Proteomes" id="UP001166571"/>
    </source>
</evidence>
<sequence length="100" mass="10867">MRRILSIAIAAALAVPPAQAESPASRARQNYDLLMKGQKRVSDLTAAERAELATLEQLARQVPHDGRSATERCRADEIKRAGGSPSALEMRIIGLKCSQR</sequence>
<keyword evidence="3" id="KW-1185">Reference proteome</keyword>
<feature type="signal peptide" evidence="1">
    <location>
        <begin position="1"/>
        <end position="20"/>
    </location>
</feature>
<evidence type="ECO:0000256" key="1">
    <source>
        <dbReference type="SAM" id="SignalP"/>
    </source>
</evidence>
<keyword evidence="1" id="KW-0732">Signal</keyword>
<protein>
    <recommendedName>
        <fullName evidence="4">UrcA family protein</fullName>
    </recommendedName>
</protein>
<reference evidence="2" key="1">
    <citation type="submission" date="2021-08" db="EMBL/GenBank/DDBJ databases">
        <title>Sphingopyxis panaciterrulae sp. nov., isolated from the surface water of the Yellow Sea.</title>
        <authorList>
            <person name="Gao Z."/>
            <person name="Zhang D."/>
            <person name="Zhang A."/>
        </authorList>
    </citation>
    <scope>NUCLEOTIDE SEQUENCE</scope>
    <source>
        <strain evidence="2">XHP0097</strain>
    </source>
</reference>